<dbReference type="SUPFAM" id="SSF48452">
    <property type="entry name" value="TPR-like"/>
    <property type="match status" value="1"/>
</dbReference>
<comment type="caution">
    <text evidence="2">The sequence shown here is derived from an EMBL/GenBank/DDBJ whole genome shotgun (WGS) entry which is preliminary data.</text>
</comment>
<keyword evidence="1" id="KW-0812">Transmembrane</keyword>
<reference evidence="2 3" key="1">
    <citation type="submission" date="2015-11" db="EMBL/GenBank/DDBJ databases">
        <title>Genomic analysis of 38 Legionella species identifies large and diverse effector repertoires.</title>
        <authorList>
            <person name="Burstein D."/>
            <person name="Amaro F."/>
            <person name="Zusman T."/>
            <person name="Lifshitz Z."/>
            <person name="Cohen O."/>
            <person name="Gilbert J.A."/>
            <person name="Pupko T."/>
            <person name="Shuman H.A."/>
            <person name="Segal G."/>
        </authorList>
    </citation>
    <scope>NUCLEOTIDE SEQUENCE [LARGE SCALE GENOMIC DNA]</scope>
    <source>
        <strain evidence="2 3">PX-1-G2-E2</strain>
    </source>
</reference>
<accession>A0A0W0W0S0</accession>
<evidence type="ECO:0000313" key="3">
    <source>
        <dbReference type="Proteomes" id="UP000054908"/>
    </source>
</evidence>
<evidence type="ECO:0000313" key="2">
    <source>
        <dbReference type="EMBL" id="KTD25903.1"/>
    </source>
</evidence>
<dbReference type="EMBL" id="LNYL01000042">
    <property type="protein sequence ID" value="KTD25903.1"/>
    <property type="molecule type" value="Genomic_DNA"/>
</dbReference>
<feature type="transmembrane region" description="Helical" evidence="1">
    <location>
        <begin position="59"/>
        <end position="84"/>
    </location>
</feature>
<sequence>MPDQTASSQGLVSALFQSNPPMDLILKVFFLNLGISVLVTLLIMNLIQLDIIKRKKSFALLSICIGAFIPPLGNIVVIIAVFLLKKYGEDFQPIEINLYPQVEYARKNPVKVVAYGTSWADVRLHSSNYSPEERNQALYSVSKGLPRDTNRIYSSLVSDDLEELRICAFSMLENQQDFLQKKINQFLKKYEEILEPKKKAFITKQIALLYWELVYRNLADQEFRSILLEQSNFYANIALEILSDDTTLLILLSRINMENGQIKEGLSNLSMASKYNAPNSKIYPYLAELAYKKKEYNTVKEYLCSDASFRYILRINKIVEFWCKK</sequence>
<dbReference type="RefSeq" id="WP_058452434.1">
    <property type="nucleotide sequence ID" value="NZ_CAAAIB010000004.1"/>
</dbReference>
<keyword evidence="1" id="KW-0472">Membrane</keyword>
<feature type="transmembrane region" description="Helical" evidence="1">
    <location>
        <begin position="24"/>
        <end position="47"/>
    </location>
</feature>
<dbReference type="STRING" id="466.Lmac_1674"/>
<protein>
    <recommendedName>
        <fullName evidence="4">Transmembrane protein</fullName>
    </recommendedName>
</protein>
<keyword evidence="1" id="KW-1133">Transmembrane helix</keyword>
<name>A0A0W0W0S0_9GAMM</name>
<evidence type="ECO:0008006" key="4">
    <source>
        <dbReference type="Google" id="ProtNLM"/>
    </source>
</evidence>
<gene>
    <name evidence="2" type="ORF">Lmac_1674</name>
</gene>
<dbReference type="InterPro" id="IPR011990">
    <property type="entry name" value="TPR-like_helical_dom_sf"/>
</dbReference>
<dbReference type="Proteomes" id="UP000054908">
    <property type="component" value="Unassembled WGS sequence"/>
</dbReference>
<proteinExistence type="predicted"/>
<dbReference type="OrthoDB" id="5393896at2"/>
<organism evidence="2 3">
    <name type="scientific">Legionella maceachernii</name>
    <dbReference type="NCBI Taxonomy" id="466"/>
    <lineage>
        <taxon>Bacteria</taxon>
        <taxon>Pseudomonadati</taxon>
        <taxon>Pseudomonadota</taxon>
        <taxon>Gammaproteobacteria</taxon>
        <taxon>Legionellales</taxon>
        <taxon>Legionellaceae</taxon>
        <taxon>Legionella</taxon>
    </lineage>
</organism>
<dbReference type="AlphaFoldDB" id="A0A0W0W0S0"/>
<evidence type="ECO:0000256" key="1">
    <source>
        <dbReference type="SAM" id="Phobius"/>
    </source>
</evidence>
<dbReference type="PATRIC" id="fig|466.6.peg.1763"/>
<keyword evidence="3" id="KW-1185">Reference proteome</keyword>